<dbReference type="InterPro" id="IPR036680">
    <property type="entry name" value="SPOR-like_sf"/>
</dbReference>
<protein>
    <submittedName>
        <fullName evidence="1">SPOR domain-containing protein</fullName>
    </submittedName>
</protein>
<sequence>MRPAGNRRARAARPRRAASTRIAWLLAMVLAALAGPVASQDAARSAFRAAIGTALSGGAAADAAPSPADLRFARDPALGQRHLEDFLASNFSDARSRQLLGEAFGSGKLVREYDALLGRFGYSSTNLADVTAAYLVVAWEVVNGRDSNAEPQGQRAVRRQLAPALVAAPAVVALDDAGKQALADRLMFTTMMAGSAYQTLRQEGREAELERLRARLRSAGLDAVDVAPVDVAGRAFWRVRVGPLATEAVGDAVQRVMALGLGQPRLATD</sequence>
<dbReference type="Pfam" id="PF20388">
    <property type="entry name" value="DUF6683"/>
    <property type="match status" value="1"/>
</dbReference>
<comment type="caution">
    <text evidence="1">The sequence shown here is derived from an EMBL/GenBank/DDBJ whole genome shotgun (WGS) entry which is preliminary data.</text>
</comment>
<evidence type="ECO:0000313" key="1">
    <source>
        <dbReference type="EMBL" id="MBR0562635.1"/>
    </source>
</evidence>
<dbReference type="InterPro" id="IPR046505">
    <property type="entry name" value="DUF6683"/>
</dbReference>
<accession>A0A8J7VT32</accession>
<gene>
    <name evidence="1" type="ORF">KB893_08910</name>
</gene>
<dbReference type="GO" id="GO:0042834">
    <property type="term" value="F:peptidoglycan binding"/>
    <property type="evidence" value="ECO:0007669"/>
    <property type="project" value="InterPro"/>
</dbReference>
<name>A0A8J7VT32_9GAMM</name>
<organism evidence="1">
    <name type="scientific">Coralloluteibacterium stylophorae</name>
    <dbReference type="NCBI Taxonomy" id="1776034"/>
    <lineage>
        <taxon>Bacteria</taxon>
        <taxon>Pseudomonadati</taxon>
        <taxon>Pseudomonadota</taxon>
        <taxon>Gammaproteobacteria</taxon>
        <taxon>Lysobacterales</taxon>
        <taxon>Lysobacteraceae</taxon>
        <taxon>Coralloluteibacterium</taxon>
    </lineage>
</organism>
<dbReference type="SUPFAM" id="SSF110997">
    <property type="entry name" value="Sporulation related repeat"/>
    <property type="match status" value="1"/>
</dbReference>
<dbReference type="EMBL" id="JAGQFT010000064">
    <property type="protein sequence ID" value="MBR0562635.1"/>
    <property type="molecule type" value="Genomic_DNA"/>
</dbReference>
<proteinExistence type="predicted"/>
<reference evidence="1" key="1">
    <citation type="submission" date="2021-04" db="EMBL/GenBank/DDBJ databases">
        <authorList>
            <person name="Karlyshev A.V."/>
        </authorList>
    </citation>
    <scope>NUCLEOTIDE SEQUENCE</scope>
    <source>
        <strain evidence="1">LMG 29479</strain>
    </source>
</reference>
<dbReference type="AlphaFoldDB" id="A0A8J7VT32"/>